<protein>
    <submittedName>
        <fullName evidence="2">Serine hydrolase domain-containing protein</fullName>
    </submittedName>
</protein>
<gene>
    <name evidence="2" type="ORF">GCM10009765_20750</name>
</gene>
<evidence type="ECO:0000313" key="2">
    <source>
        <dbReference type="EMBL" id="GAA1671164.1"/>
    </source>
</evidence>
<dbReference type="PANTHER" id="PTHR43319">
    <property type="entry name" value="BETA-LACTAMASE-RELATED"/>
    <property type="match status" value="1"/>
</dbReference>
<dbReference type="InterPro" id="IPR001466">
    <property type="entry name" value="Beta-lactam-related"/>
</dbReference>
<dbReference type="InterPro" id="IPR052907">
    <property type="entry name" value="Beta-lactamase/esterase"/>
</dbReference>
<evidence type="ECO:0000313" key="3">
    <source>
        <dbReference type="Proteomes" id="UP001500618"/>
    </source>
</evidence>
<feature type="domain" description="Beta-lactamase-related" evidence="1">
    <location>
        <begin position="1"/>
        <end position="317"/>
    </location>
</feature>
<dbReference type="EMBL" id="BAAANY010000008">
    <property type="protein sequence ID" value="GAA1671164.1"/>
    <property type="molecule type" value="Genomic_DNA"/>
</dbReference>
<evidence type="ECO:0000259" key="1">
    <source>
        <dbReference type="Pfam" id="PF00144"/>
    </source>
</evidence>
<organism evidence="2 3">
    <name type="scientific">Fodinicola feengrottensis</name>
    <dbReference type="NCBI Taxonomy" id="435914"/>
    <lineage>
        <taxon>Bacteria</taxon>
        <taxon>Bacillati</taxon>
        <taxon>Actinomycetota</taxon>
        <taxon>Actinomycetes</taxon>
        <taxon>Mycobacteriales</taxon>
        <taxon>Fodinicola</taxon>
    </lineage>
</organism>
<sequence length="331" mass="35331">MSCTKGFTATVAHLLSERGLLDFQAPVAKYWPEFAASGKRDVTVRQLMNHSAGLFGFTPSAGMDGQGLLDWDLCTSTLAEMAPLWEPGTAFMYHMVTYGYLVGEVIRRVAGKTVGRVFADEIAGPLGLDIWIGLPESEEDRVATHFSTLPVVSLDQLSELMRSAGVDVEHPIARTQLSNFTSLAQGLAIINERAGHAAEVPAANGIGNARSIARLYAAHLGEVDGFRVLRPETIEAARIPLTDNLSAPPPLDVLPADYPLRFGLGYELSRAGNVMLGETSFGHAGAGGRLAFADVASGMSVGYTCTNMAWDAQRGPDARWLPWISALGSVG</sequence>
<reference evidence="3" key="1">
    <citation type="journal article" date="2019" name="Int. J. Syst. Evol. Microbiol.">
        <title>The Global Catalogue of Microorganisms (GCM) 10K type strain sequencing project: providing services to taxonomists for standard genome sequencing and annotation.</title>
        <authorList>
            <consortium name="The Broad Institute Genomics Platform"/>
            <consortium name="The Broad Institute Genome Sequencing Center for Infectious Disease"/>
            <person name="Wu L."/>
            <person name="Ma J."/>
        </authorList>
    </citation>
    <scope>NUCLEOTIDE SEQUENCE [LARGE SCALE GENOMIC DNA]</scope>
    <source>
        <strain evidence="3">JCM 14718</strain>
    </source>
</reference>
<accession>A0ABP4SDB3</accession>
<keyword evidence="2" id="KW-0378">Hydrolase</keyword>
<comment type="caution">
    <text evidence="2">The sequence shown here is derived from an EMBL/GenBank/DDBJ whole genome shotgun (WGS) entry which is preliminary data.</text>
</comment>
<dbReference type="InterPro" id="IPR012338">
    <property type="entry name" value="Beta-lactam/transpept-like"/>
</dbReference>
<dbReference type="SUPFAM" id="SSF56601">
    <property type="entry name" value="beta-lactamase/transpeptidase-like"/>
    <property type="match status" value="1"/>
</dbReference>
<keyword evidence="3" id="KW-1185">Reference proteome</keyword>
<dbReference type="Proteomes" id="UP001500618">
    <property type="component" value="Unassembled WGS sequence"/>
</dbReference>
<proteinExistence type="predicted"/>
<dbReference type="Gene3D" id="3.40.710.10">
    <property type="entry name" value="DD-peptidase/beta-lactamase superfamily"/>
    <property type="match status" value="1"/>
</dbReference>
<dbReference type="Pfam" id="PF00144">
    <property type="entry name" value="Beta-lactamase"/>
    <property type="match status" value="1"/>
</dbReference>
<dbReference type="GO" id="GO:0016787">
    <property type="term" value="F:hydrolase activity"/>
    <property type="evidence" value="ECO:0007669"/>
    <property type="project" value="UniProtKB-KW"/>
</dbReference>
<name>A0ABP4SDB3_9ACTN</name>
<dbReference type="PANTHER" id="PTHR43319:SF3">
    <property type="entry name" value="BETA-LACTAMASE-RELATED DOMAIN-CONTAINING PROTEIN"/>
    <property type="match status" value="1"/>
</dbReference>